<keyword evidence="3" id="KW-1185">Reference proteome</keyword>
<evidence type="ECO:0000313" key="3">
    <source>
        <dbReference type="Proteomes" id="UP000001058"/>
    </source>
</evidence>
<dbReference type="KEGG" id="vcn:VOLCADRAFT_91392"/>
<evidence type="ECO:0000256" key="1">
    <source>
        <dbReference type="SAM" id="MobiDB-lite"/>
    </source>
</evidence>
<accession>D8TWY4</accession>
<organism evidence="3">
    <name type="scientific">Volvox carteri f. nagariensis</name>
    <dbReference type="NCBI Taxonomy" id="3068"/>
    <lineage>
        <taxon>Eukaryota</taxon>
        <taxon>Viridiplantae</taxon>
        <taxon>Chlorophyta</taxon>
        <taxon>core chlorophytes</taxon>
        <taxon>Chlorophyceae</taxon>
        <taxon>CS clade</taxon>
        <taxon>Chlamydomonadales</taxon>
        <taxon>Volvocaceae</taxon>
        <taxon>Volvox</taxon>
    </lineage>
</organism>
<dbReference type="InParanoid" id="D8TWY4"/>
<protein>
    <submittedName>
        <fullName evidence="2">Uncharacterized protein</fullName>
    </submittedName>
</protein>
<dbReference type="AlphaFoldDB" id="D8TWY4"/>
<dbReference type="EMBL" id="GL378342">
    <property type="protein sequence ID" value="EFJ47916.1"/>
    <property type="molecule type" value="Genomic_DNA"/>
</dbReference>
<feature type="compositionally biased region" description="Gly residues" evidence="1">
    <location>
        <begin position="23"/>
        <end position="43"/>
    </location>
</feature>
<dbReference type="RefSeq" id="XP_002951022.1">
    <property type="nucleotide sequence ID" value="XM_002950976.1"/>
</dbReference>
<proteinExistence type="predicted"/>
<gene>
    <name evidence="2" type="ORF">VOLCADRAFT_91392</name>
</gene>
<reference evidence="2 3" key="1">
    <citation type="journal article" date="2010" name="Science">
        <title>Genomic analysis of organismal complexity in the multicellular green alga Volvox carteri.</title>
        <authorList>
            <person name="Prochnik S.E."/>
            <person name="Umen J."/>
            <person name="Nedelcu A.M."/>
            <person name="Hallmann A."/>
            <person name="Miller S.M."/>
            <person name="Nishii I."/>
            <person name="Ferris P."/>
            <person name="Kuo A."/>
            <person name="Mitros T."/>
            <person name="Fritz-Laylin L.K."/>
            <person name="Hellsten U."/>
            <person name="Chapman J."/>
            <person name="Simakov O."/>
            <person name="Rensing S.A."/>
            <person name="Terry A."/>
            <person name="Pangilinan J."/>
            <person name="Kapitonov V."/>
            <person name="Jurka J."/>
            <person name="Salamov A."/>
            <person name="Shapiro H."/>
            <person name="Schmutz J."/>
            <person name="Grimwood J."/>
            <person name="Lindquist E."/>
            <person name="Lucas S."/>
            <person name="Grigoriev I.V."/>
            <person name="Schmitt R."/>
            <person name="Kirk D."/>
            <person name="Rokhsar D.S."/>
        </authorList>
    </citation>
    <scope>NUCLEOTIDE SEQUENCE [LARGE SCALE GENOMIC DNA]</scope>
    <source>
        <strain evidence="3">f. Nagariensis / Eve</strain>
    </source>
</reference>
<sequence length="206" mass="20017">MASGPVVTPLLVPKTSPAASAMLGGGSGGGGGMGTSSGQGGPRSNGSLAGSQHGGGGADASSPRPDGGGTGSGANRVWSGRRPGSGVVTGLHVGMSVGSNGGGGGGGGGAAAAAEEQQQFAALPACLSYITIPALFARLWPGAHAGTGPLRSHSAAAPQPLYPGMALQCKHHEGLSGPGQALRPIRYPVRLIQYPVRPIRHPDRPT</sequence>
<dbReference type="GeneID" id="9615282"/>
<name>D8TWY4_VOLCA</name>
<dbReference type="Proteomes" id="UP000001058">
    <property type="component" value="Unassembled WGS sequence"/>
</dbReference>
<feature type="region of interest" description="Disordered" evidence="1">
    <location>
        <begin position="1"/>
        <end position="93"/>
    </location>
</feature>
<evidence type="ECO:0000313" key="2">
    <source>
        <dbReference type="EMBL" id="EFJ47916.1"/>
    </source>
</evidence>